<feature type="compositionally biased region" description="Acidic residues" evidence="2">
    <location>
        <begin position="127"/>
        <end position="140"/>
    </location>
</feature>
<protein>
    <submittedName>
        <fullName evidence="3">Uncharacterized protein</fullName>
    </submittedName>
</protein>
<feature type="region of interest" description="Disordered" evidence="2">
    <location>
        <begin position="90"/>
        <end position="192"/>
    </location>
</feature>
<comment type="caution">
    <text evidence="3">The sequence shown here is derived from an EMBL/GenBank/DDBJ whole genome shotgun (WGS) entry which is preliminary data.</text>
</comment>
<feature type="compositionally biased region" description="Basic and acidic residues" evidence="2">
    <location>
        <begin position="141"/>
        <end position="183"/>
    </location>
</feature>
<reference evidence="3" key="1">
    <citation type="submission" date="2019-03" db="EMBL/GenBank/DDBJ databases">
        <title>Long read genome sequence of the mycoparasitic Pythium oligandrum ATCC 38472 isolated from sugarbeet rhizosphere.</title>
        <authorList>
            <person name="Gaulin E."/>
        </authorList>
    </citation>
    <scope>NUCLEOTIDE SEQUENCE</scope>
    <source>
        <strain evidence="3">ATCC 38472_TT</strain>
    </source>
</reference>
<feature type="region of interest" description="Disordered" evidence="2">
    <location>
        <begin position="275"/>
        <end position="296"/>
    </location>
</feature>
<sequence length="453" mass="50206">MASAGASGATAVSALLQKASQQYLECRRNLTAKVDEVKALDAEIQTLFQQITSLSESSGSATKSVGRLELSFVGVDGEVPAEGAVISVQIEPEYEEPEEEEEEVTPVVEEVKEDDEKVEEADKSEEQPSEEEPKEEEAPKEEEGPKEDEAEKKEEEAEKKEEEAEKKEEDKQEEQKEVVEKQPKGPRTLKWQDEEAFPVTFVFDPIQSREAVVTISILGAPKDGEEAETIKDIEFAVSSLFQKSTFDRWYEVKQVMEKTSVEEVLGEAAVEEAEKALDGETSHSEVEEKKEGDHEVKVEKTEVVDEASQKVVKTVKETHVIVSRFHAKAKFTLSDIEKLNQAAMALSTQKQEAEAALAVLEREAASLRTKYERLNASQRSMGSSGGVIKPRTSLLGGRGLGAAQARVEKTQYQKMKDSVSAVFTPQRQQVFTSFAIFVGSVALFHYQGHNLLT</sequence>
<proteinExistence type="predicted"/>
<dbReference type="AlphaFoldDB" id="A0A8K1CIR2"/>
<evidence type="ECO:0000256" key="2">
    <source>
        <dbReference type="SAM" id="MobiDB-lite"/>
    </source>
</evidence>
<name>A0A8K1CIR2_PYTOL</name>
<dbReference type="EMBL" id="SPLM01000072">
    <property type="protein sequence ID" value="TMW63506.1"/>
    <property type="molecule type" value="Genomic_DNA"/>
</dbReference>
<feature type="coiled-coil region" evidence="1">
    <location>
        <begin position="336"/>
        <end position="377"/>
    </location>
</feature>
<gene>
    <name evidence="3" type="ORF">Poli38472_002447</name>
</gene>
<evidence type="ECO:0000313" key="3">
    <source>
        <dbReference type="EMBL" id="TMW63506.1"/>
    </source>
</evidence>
<dbReference type="Proteomes" id="UP000794436">
    <property type="component" value="Unassembled WGS sequence"/>
</dbReference>
<accession>A0A8K1CIR2</accession>
<organism evidence="3 4">
    <name type="scientific">Pythium oligandrum</name>
    <name type="common">Mycoparasitic fungus</name>
    <dbReference type="NCBI Taxonomy" id="41045"/>
    <lineage>
        <taxon>Eukaryota</taxon>
        <taxon>Sar</taxon>
        <taxon>Stramenopiles</taxon>
        <taxon>Oomycota</taxon>
        <taxon>Peronosporomycetes</taxon>
        <taxon>Pythiales</taxon>
        <taxon>Pythiaceae</taxon>
        <taxon>Pythium</taxon>
    </lineage>
</organism>
<keyword evidence="1" id="KW-0175">Coiled coil</keyword>
<evidence type="ECO:0000313" key="4">
    <source>
        <dbReference type="Proteomes" id="UP000794436"/>
    </source>
</evidence>
<keyword evidence="4" id="KW-1185">Reference proteome</keyword>
<evidence type="ECO:0000256" key="1">
    <source>
        <dbReference type="SAM" id="Coils"/>
    </source>
</evidence>
<feature type="compositionally biased region" description="Acidic residues" evidence="2">
    <location>
        <begin position="92"/>
        <end position="104"/>
    </location>
</feature>
<dbReference type="OrthoDB" id="77134at2759"/>